<dbReference type="Proteomes" id="UP000278715">
    <property type="component" value="Chromosome"/>
</dbReference>
<evidence type="ECO:0000313" key="8">
    <source>
        <dbReference type="EMBL" id="AZF73376.1"/>
    </source>
</evidence>
<dbReference type="Proteomes" id="UP000594632">
    <property type="component" value="Chromosome"/>
</dbReference>
<dbReference type="Proteomes" id="UP000275843">
    <property type="component" value="Chromosome"/>
</dbReference>
<name>A0A0E3GWH0_SACSO</name>
<dbReference type="AlphaFoldDB" id="A0A0E3GWH0"/>
<dbReference type="EMBL" id="CP033240">
    <property type="protein sequence ID" value="AZF81214.1"/>
    <property type="molecule type" value="Genomic_DNA"/>
</dbReference>
<dbReference type="GeneID" id="1455500"/>
<evidence type="ECO:0000313" key="18">
    <source>
        <dbReference type="Proteomes" id="UP000076770"/>
    </source>
</evidence>
<evidence type="ECO:0000313" key="6">
    <source>
        <dbReference type="EMBL" id="AZF68136.1"/>
    </source>
</evidence>
<evidence type="ECO:0000313" key="11">
    <source>
        <dbReference type="EMBL" id="AZF81214.1"/>
    </source>
</evidence>
<dbReference type="PANTHER" id="PTHR10314">
    <property type="entry name" value="CYSTATHIONINE BETA-SYNTHASE"/>
    <property type="match status" value="1"/>
</dbReference>
<accession>A0A0E3GWH0</accession>
<reference evidence="15 16" key="1">
    <citation type="journal article" date="2015" name="Genome Announc.">
        <title>Complete Genome Sequence of Sulfolobus solfataricus Strain 98/2 and Evolved Derivatives.</title>
        <authorList>
            <person name="McCarthy S."/>
            <person name="Gradnigo J."/>
            <person name="Johnson T."/>
            <person name="Payne S."/>
            <person name="Lipzen A."/>
            <person name="Martin J."/>
            <person name="Schackwitz W."/>
            <person name="Moriyama E."/>
            <person name="Blum P."/>
        </authorList>
    </citation>
    <scope>NUCLEOTIDE SEQUENCE [LARGE SCALE GENOMIC DNA]</scope>
    <source>
        <strain evidence="15">98/2 SULC</strain>
        <strain evidence="3">SARC-B</strain>
        <strain evidence="4">SARC-C</strain>
        <strain evidence="5 17">SULA</strain>
        <strain evidence="16">SULB</strain>
    </source>
</reference>
<evidence type="ECO:0000313" key="25">
    <source>
        <dbReference type="Proteomes" id="UP000282269"/>
    </source>
</evidence>
<dbReference type="Proteomes" id="UP000273194">
    <property type="component" value="Chromosome"/>
</dbReference>
<dbReference type="EMBL" id="CP011057">
    <property type="protein sequence ID" value="AKA79056.1"/>
    <property type="molecule type" value="Genomic_DNA"/>
</dbReference>
<dbReference type="PATRIC" id="fig|2287.6.peg.1424"/>
<evidence type="ECO:0000313" key="9">
    <source>
        <dbReference type="EMBL" id="AZF76000.1"/>
    </source>
</evidence>
<dbReference type="KEGG" id="ssof:SULC_1376"/>
<evidence type="ECO:0000313" key="26">
    <source>
        <dbReference type="Proteomes" id="UP000594632"/>
    </source>
</evidence>
<evidence type="ECO:0000313" key="16">
    <source>
        <dbReference type="Proteomes" id="UP000033085"/>
    </source>
</evidence>
<dbReference type="EMBL" id="CP050869">
    <property type="protein sequence ID" value="QPG50655.1"/>
    <property type="molecule type" value="Genomic_DNA"/>
</dbReference>
<dbReference type="Proteomes" id="UP000267993">
    <property type="component" value="Chromosome"/>
</dbReference>
<dbReference type="Proteomes" id="UP000033057">
    <property type="component" value="Chromosome"/>
</dbReference>
<dbReference type="Proteomes" id="UP000033106">
    <property type="component" value="Chromosome"/>
</dbReference>
<reference evidence="14" key="3">
    <citation type="submission" date="2016-04" db="EMBL/GenBank/DDBJ databases">
        <authorList>
            <person name="Evans L.H."/>
            <person name="Alamgir A."/>
            <person name="Owens N."/>
            <person name="Weber N.D."/>
            <person name="Virtaneva K."/>
            <person name="Barbian K."/>
            <person name="Babar A."/>
            <person name="Rosenke K."/>
        </authorList>
    </citation>
    <scope>NUCLEOTIDE SEQUENCE</scope>
    <source>
        <strain evidence="14">P1</strain>
    </source>
</reference>
<dbReference type="KEGG" id="ssol:SULB_1378"/>
<dbReference type="EMBL" id="CP033241">
    <property type="protein sequence ID" value="AZF83851.1"/>
    <property type="molecule type" value="Genomic_DNA"/>
</dbReference>
<dbReference type="InterPro" id="IPR001216">
    <property type="entry name" value="P-phosphate_BS"/>
</dbReference>
<reference evidence="19 20" key="4">
    <citation type="journal article" date="2018" name="Proc. Natl. Acad. Sci. U.S.A.">
        <title>Nonmutational mechanism of inheritance in the Archaeon Sulfolobus solfataricus.</title>
        <authorList>
            <person name="Payne S."/>
            <person name="McCarthy S."/>
            <person name="Johnson T."/>
            <person name="North E."/>
            <person name="Blum P."/>
        </authorList>
    </citation>
    <scope>NUCLEOTIDE SEQUENCE [LARGE SCALE GENOMIC DNA]</scope>
    <source>
        <strain evidence="7 19">SARC-H</strain>
        <strain evidence="8 23">SARC-I</strain>
        <strain evidence="10 24">SARC-N</strain>
        <strain evidence="11 25">SARC-O</strain>
        <strain evidence="12 20">SUL120</strain>
        <strain evidence="6 21">SULG</strain>
        <strain evidence="9 22">SULM</strain>
    </source>
</reference>
<dbReference type="EMBL" id="CP033239">
    <property type="protein sequence ID" value="AZF78610.1"/>
    <property type="molecule type" value="Genomic_DNA"/>
</dbReference>
<evidence type="ECO:0000313" key="19">
    <source>
        <dbReference type="Proteomes" id="UP000267993"/>
    </source>
</evidence>
<evidence type="ECO:0000313" key="17">
    <source>
        <dbReference type="Proteomes" id="UP000033106"/>
    </source>
</evidence>
<evidence type="ECO:0000313" key="20">
    <source>
        <dbReference type="Proteomes" id="UP000269431"/>
    </source>
</evidence>
<dbReference type="OrthoDB" id="10138at2157"/>
<reference evidence="18" key="2">
    <citation type="submission" date="2016-04" db="EMBL/GenBank/DDBJ databases">
        <authorList>
            <person name="Shah S.A."/>
            <person name="Garrett R.A."/>
        </authorList>
    </citation>
    <scope>NUCLEOTIDE SEQUENCE [LARGE SCALE GENOMIC DNA]</scope>
    <source>
        <strain evidence="18">ATCC 35091 / DSM 1616 / JCM 8930 / NBRC 15331 / P1</strain>
    </source>
</reference>
<dbReference type="OMA" id="MVETFSV"/>
<dbReference type="EMBL" id="CP011055">
    <property type="protein sequence ID" value="AKA73667.1"/>
    <property type="molecule type" value="Genomic_DNA"/>
</dbReference>
<dbReference type="EMBL" id="LT549890">
    <property type="protein sequence ID" value="SAI83894.1"/>
    <property type="molecule type" value="Genomic_DNA"/>
</dbReference>
<evidence type="ECO:0000313" key="12">
    <source>
        <dbReference type="EMBL" id="AZF83851.1"/>
    </source>
</evidence>
<sequence length="297" mass="32623">MSNPLHVFSNEQELLEGMWPTPLLKLRIGNDTWAKLEFYNPFSRSVKDRTAWFLFRQALLKNATHIVEATSGNTGIALASLSSIFGMRFTMFLPVVAPKVYKVFVKLLGGNVIEAGNSTNDVIPLVKKFAEMTNALNLDQFNNPINVIAHYETTAREIDEQLSSIGKKPSRIIATMGTGGHIAGIAKYFKEKYGNDVEIIGVQPSENSRIPGIKRQNGSNSLLRDVKIDRVVDVSLEEAIDGTISVARTSGILIGISAGATVAAYKKISDVSSTTVLIFPDDAFKYVDILEQTLKEI</sequence>
<dbReference type="CDD" id="cd01561">
    <property type="entry name" value="CBS_like"/>
    <property type="match status" value="1"/>
</dbReference>
<evidence type="ECO:0000313" key="14">
    <source>
        <dbReference type="EMBL" id="SAI83894.1"/>
    </source>
</evidence>
<dbReference type="RefSeq" id="WP_009990658.1">
    <property type="nucleotide sequence ID" value="NZ_CP011055.2"/>
</dbReference>
<reference evidence="13 26" key="6">
    <citation type="journal article" date="2020" name="Nat. Commun.">
        <title>The structures of two archaeal type IV pili illuminate evolutionary relationships.</title>
        <authorList>
            <person name="Wang F."/>
            <person name="Baquero D.P."/>
            <person name="Su Z."/>
            <person name="Beltran L.C."/>
            <person name="Prangishvili D."/>
            <person name="Krupovic M."/>
            <person name="Egelman E.H."/>
        </authorList>
    </citation>
    <scope>NUCLEOTIDE SEQUENCE [LARGE SCALE GENOMIC DNA]</scope>
    <source>
        <strain evidence="13 26">POZ149</strain>
    </source>
</reference>
<dbReference type="InterPro" id="IPR036052">
    <property type="entry name" value="TrpB-like_PALP_sf"/>
</dbReference>
<dbReference type="Proteomes" id="UP000269431">
    <property type="component" value="Chromosome"/>
</dbReference>
<evidence type="ECO:0000313" key="10">
    <source>
        <dbReference type="EMBL" id="AZF78610.1"/>
    </source>
</evidence>
<dbReference type="EMBL" id="CP033236">
    <property type="protein sequence ID" value="AZF70756.1"/>
    <property type="molecule type" value="Genomic_DNA"/>
</dbReference>
<dbReference type="Proteomes" id="UP000076770">
    <property type="component" value="Chromosome i"/>
</dbReference>
<dbReference type="Proteomes" id="UP000033085">
    <property type="component" value="Chromosome"/>
</dbReference>
<evidence type="ECO:0000313" key="5">
    <source>
        <dbReference type="EMBL" id="AKA79056.1"/>
    </source>
</evidence>
<dbReference type="EMBL" id="CP011056">
    <property type="protein sequence ID" value="AKA76364.1"/>
    <property type="molecule type" value="Genomic_DNA"/>
</dbReference>
<dbReference type="EMBL" id="CP033235">
    <property type="protein sequence ID" value="AZF68136.1"/>
    <property type="molecule type" value="Genomic_DNA"/>
</dbReference>
<dbReference type="InterPro" id="IPR050214">
    <property type="entry name" value="Cys_Synth/Cystath_Beta-Synth"/>
</dbReference>
<evidence type="ECO:0000256" key="1">
    <source>
        <dbReference type="ARBA" id="ARBA00001933"/>
    </source>
</evidence>
<dbReference type="GO" id="GO:0006535">
    <property type="term" value="P:cysteine biosynthetic process from serine"/>
    <property type="evidence" value="ECO:0007669"/>
    <property type="project" value="InterPro"/>
</dbReference>
<dbReference type="Proteomes" id="UP000273443">
    <property type="component" value="Chromosome"/>
</dbReference>
<dbReference type="KEGG" id="ssoa:SULA_1377"/>
<dbReference type="EMBL" id="CP033238">
    <property type="protein sequence ID" value="AZF76000.1"/>
    <property type="molecule type" value="Genomic_DNA"/>
</dbReference>
<evidence type="ECO:0000313" key="7">
    <source>
        <dbReference type="EMBL" id="AZF70756.1"/>
    </source>
</evidence>
<evidence type="ECO:0000313" key="13">
    <source>
        <dbReference type="EMBL" id="QPG50655.1"/>
    </source>
</evidence>
<dbReference type="SUPFAM" id="SSF53686">
    <property type="entry name" value="Tryptophan synthase beta subunit-like PLP-dependent enzymes"/>
    <property type="match status" value="1"/>
</dbReference>
<dbReference type="Gene3D" id="3.40.50.1100">
    <property type="match status" value="2"/>
</dbReference>
<dbReference type="InterPro" id="IPR001926">
    <property type="entry name" value="TrpB-like_PALP"/>
</dbReference>
<evidence type="ECO:0000313" key="15">
    <source>
        <dbReference type="Proteomes" id="UP000033057"/>
    </source>
</evidence>
<evidence type="ECO:0000313" key="3">
    <source>
        <dbReference type="EMBL" id="AKA73667.1"/>
    </source>
</evidence>
<evidence type="ECO:0000313" key="24">
    <source>
        <dbReference type="Proteomes" id="UP000278715"/>
    </source>
</evidence>
<dbReference type="Pfam" id="PF00291">
    <property type="entry name" value="PALP"/>
    <property type="match status" value="1"/>
</dbReference>
<gene>
    <name evidence="13" type="ORF">HFC64_13305</name>
    <name evidence="14" type="ORF">SSOP1_0340</name>
    <name evidence="5" type="ORF">SULA_1377</name>
    <name evidence="3" type="ORF">SULB_1378</name>
    <name evidence="4" type="ORF">SULC_1376</name>
    <name evidence="6" type="ORF">SULG_06835</name>
    <name evidence="7" type="ORF">SULH_06835</name>
    <name evidence="8" type="ORF">SULI_06835</name>
    <name evidence="9" type="ORF">SULM_06835</name>
    <name evidence="10" type="ORF">SULN_06835</name>
    <name evidence="11" type="ORF">SULO_06845</name>
    <name evidence="12" type="ORF">SULZ_07080</name>
</gene>
<evidence type="ECO:0000259" key="2">
    <source>
        <dbReference type="Pfam" id="PF00291"/>
    </source>
</evidence>
<dbReference type="PROSITE" id="PS00901">
    <property type="entry name" value="CYS_SYNTHASE"/>
    <property type="match status" value="1"/>
</dbReference>
<comment type="cofactor">
    <cofactor evidence="1">
        <name>pyridoxal 5'-phosphate</name>
        <dbReference type="ChEBI" id="CHEBI:597326"/>
    </cofactor>
</comment>
<organism evidence="5 17">
    <name type="scientific">Saccharolobus solfataricus</name>
    <name type="common">Sulfolobus solfataricus</name>
    <dbReference type="NCBI Taxonomy" id="2287"/>
    <lineage>
        <taxon>Archaea</taxon>
        <taxon>Thermoproteota</taxon>
        <taxon>Thermoprotei</taxon>
        <taxon>Sulfolobales</taxon>
        <taxon>Sulfolobaceae</taxon>
        <taxon>Saccharolobus</taxon>
    </lineage>
</organism>
<evidence type="ECO:0000313" key="21">
    <source>
        <dbReference type="Proteomes" id="UP000273194"/>
    </source>
</evidence>
<dbReference type="Proteomes" id="UP000282269">
    <property type="component" value="Chromosome"/>
</dbReference>
<reference evidence="5" key="5">
    <citation type="submission" date="2018-10" db="EMBL/GenBank/DDBJ databases">
        <authorList>
            <person name="McCarthy S."/>
            <person name="Gradnigo J."/>
            <person name="Johnson T."/>
            <person name="Payne S."/>
            <person name="Lipzen A."/>
            <person name="Schackwitz W."/>
            <person name="Martin J."/>
            <person name="Moriyama E."/>
            <person name="Blum P."/>
        </authorList>
    </citation>
    <scope>NUCLEOTIDE SEQUENCE</scope>
    <source>
        <strain evidence="3">SARC-B</strain>
        <strain evidence="4">SARC-C</strain>
        <strain evidence="5">SULA</strain>
    </source>
</reference>
<proteinExistence type="predicted"/>
<evidence type="ECO:0000313" key="22">
    <source>
        <dbReference type="Proteomes" id="UP000273443"/>
    </source>
</evidence>
<dbReference type="GeneID" id="44129332"/>
<protein>
    <submittedName>
        <fullName evidence="5 14">Cysteine synthase</fullName>
    </submittedName>
</protein>
<dbReference type="FunFam" id="3.40.50.1100:FF:000082">
    <property type="entry name" value="Cysteine synthase"/>
    <property type="match status" value="1"/>
</dbReference>
<feature type="domain" description="Tryptophan synthase beta chain-like PALP" evidence="2">
    <location>
        <begin position="16"/>
        <end position="280"/>
    </location>
</feature>
<evidence type="ECO:0000313" key="23">
    <source>
        <dbReference type="Proteomes" id="UP000275843"/>
    </source>
</evidence>
<dbReference type="EMBL" id="CP033237">
    <property type="protein sequence ID" value="AZF73376.1"/>
    <property type="molecule type" value="Genomic_DNA"/>
</dbReference>
<evidence type="ECO:0000313" key="4">
    <source>
        <dbReference type="EMBL" id="AKA76364.1"/>
    </source>
</evidence>